<feature type="compositionally biased region" description="Low complexity" evidence="1">
    <location>
        <begin position="120"/>
        <end position="143"/>
    </location>
</feature>
<feature type="compositionally biased region" description="Low complexity" evidence="1">
    <location>
        <begin position="27"/>
        <end position="42"/>
    </location>
</feature>
<dbReference type="RefSeq" id="WP_106124428.1">
    <property type="nucleotide sequence ID" value="NZ_PVZG01000001.1"/>
</dbReference>
<keyword evidence="4" id="KW-1185">Reference proteome</keyword>
<keyword evidence="2" id="KW-1133">Transmembrane helix</keyword>
<dbReference type="AlphaFoldDB" id="A0A2T0SI25"/>
<gene>
    <name evidence="3" type="ORF">CLV70_101232</name>
</gene>
<comment type="caution">
    <text evidence="3">The sequence shown here is derived from an EMBL/GenBank/DDBJ whole genome shotgun (WGS) entry which is preliminary data.</text>
</comment>
<feature type="transmembrane region" description="Helical" evidence="2">
    <location>
        <begin position="63"/>
        <end position="84"/>
    </location>
</feature>
<keyword evidence="2" id="KW-0812">Transmembrane</keyword>
<feature type="region of interest" description="Disordered" evidence="1">
    <location>
        <begin position="92"/>
        <end position="177"/>
    </location>
</feature>
<evidence type="ECO:0000313" key="4">
    <source>
        <dbReference type="Proteomes" id="UP000239209"/>
    </source>
</evidence>
<dbReference type="EMBL" id="PVZG01000001">
    <property type="protein sequence ID" value="PRY33071.1"/>
    <property type="molecule type" value="Genomic_DNA"/>
</dbReference>
<evidence type="ECO:0000256" key="1">
    <source>
        <dbReference type="SAM" id="MobiDB-lite"/>
    </source>
</evidence>
<evidence type="ECO:0000313" key="3">
    <source>
        <dbReference type="EMBL" id="PRY33071.1"/>
    </source>
</evidence>
<protein>
    <submittedName>
        <fullName evidence="3">Uncharacterized protein</fullName>
    </submittedName>
</protein>
<proteinExistence type="predicted"/>
<reference evidence="3 4" key="1">
    <citation type="submission" date="2018-03" db="EMBL/GenBank/DDBJ databases">
        <title>Genomic Encyclopedia of Archaeal and Bacterial Type Strains, Phase II (KMG-II): from individual species to whole genera.</title>
        <authorList>
            <person name="Goeker M."/>
        </authorList>
    </citation>
    <scope>NUCLEOTIDE SEQUENCE [LARGE SCALE GENOMIC DNA]</scope>
    <source>
        <strain evidence="3 4">DSM 45348</strain>
    </source>
</reference>
<accession>A0A2T0SI25</accession>
<feature type="region of interest" description="Disordered" evidence="1">
    <location>
        <begin position="1"/>
        <end position="42"/>
    </location>
</feature>
<sequence>MPDDDRTTGRQPQPGEHASDAGRRRPYPAAYPRGGYGYRTTGRRGAAVPPELLEARPRQFNEFLLPAAVILAGVLIVVAFGLVISRAVRDDDTSAIPPVQPPALGDVPLNPPDQFPIPLPSASGSPSAPPSATASATPSRTTSKPPPRRTQPPQFAGSVTVARTGIPGQVDLSGEGSRDWVHWGQQSTFSLERKDGVFAILEGAPTAPRFRHGFSPQRFAWRGGSPVASSDGTPTGIRTCGDGNGFTLSAPASTSARTLKLYVGALGGRGKLTAKLSTGGPTATGSFENRGNNLATVAFVVTYRAPRNGKINLSWVTDDSFSSDCGGVALEAATLR</sequence>
<organism evidence="3 4">
    <name type="scientific">Pseudosporangium ferrugineum</name>
    <dbReference type="NCBI Taxonomy" id="439699"/>
    <lineage>
        <taxon>Bacteria</taxon>
        <taxon>Bacillati</taxon>
        <taxon>Actinomycetota</taxon>
        <taxon>Actinomycetes</taxon>
        <taxon>Micromonosporales</taxon>
        <taxon>Micromonosporaceae</taxon>
        <taxon>Pseudosporangium</taxon>
    </lineage>
</organism>
<keyword evidence="2" id="KW-0472">Membrane</keyword>
<feature type="compositionally biased region" description="Pro residues" evidence="1">
    <location>
        <begin position="109"/>
        <end position="119"/>
    </location>
</feature>
<name>A0A2T0SI25_9ACTN</name>
<dbReference type="OrthoDB" id="3393649at2"/>
<dbReference type="Proteomes" id="UP000239209">
    <property type="component" value="Unassembled WGS sequence"/>
</dbReference>
<evidence type="ECO:0000256" key="2">
    <source>
        <dbReference type="SAM" id="Phobius"/>
    </source>
</evidence>